<dbReference type="GO" id="GO:1990481">
    <property type="term" value="P:mRNA pseudouridine synthesis"/>
    <property type="evidence" value="ECO:0007669"/>
    <property type="project" value="TreeGrafter"/>
</dbReference>
<protein>
    <recommendedName>
        <fullName evidence="1">tRNA pseudouridine(55) synthase</fullName>
        <ecNumber evidence="1">5.4.99.25</ecNumber>
    </recommendedName>
</protein>
<evidence type="ECO:0000259" key="5">
    <source>
        <dbReference type="Pfam" id="PF16198"/>
    </source>
</evidence>
<keyword evidence="2" id="KW-0819">tRNA processing</keyword>
<proteinExistence type="predicted"/>
<evidence type="ECO:0000259" key="4">
    <source>
        <dbReference type="Pfam" id="PF01509"/>
    </source>
</evidence>
<accession>A0A381WJ10</accession>
<dbReference type="GO" id="GO:0160148">
    <property type="term" value="F:tRNA pseudouridine(55) synthase activity"/>
    <property type="evidence" value="ECO:0007669"/>
    <property type="project" value="UniProtKB-EC"/>
</dbReference>
<dbReference type="EMBL" id="UINC01011961">
    <property type="protein sequence ID" value="SVA52486.1"/>
    <property type="molecule type" value="Genomic_DNA"/>
</dbReference>
<feature type="domain" description="Pseudouridine synthase II N-terminal" evidence="4">
    <location>
        <begin position="2"/>
        <end position="78"/>
    </location>
</feature>
<reference evidence="6" key="1">
    <citation type="submission" date="2018-05" db="EMBL/GenBank/DDBJ databases">
        <authorList>
            <person name="Lanie J.A."/>
            <person name="Ng W.-L."/>
            <person name="Kazmierczak K.M."/>
            <person name="Andrzejewski T.M."/>
            <person name="Davidsen T.M."/>
            <person name="Wayne K.J."/>
            <person name="Tettelin H."/>
            <person name="Glass J.I."/>
            <person name="Rusch D."/>
            <person name="Podicherti R."/>
            <person name="Tsui H.-C.T."/>
            <person name="Winkler M.E."/>
        </authorList>
    </citation>
    <scope>NUCLEOTIDE SEQUENCE</scope>
</reference>
<dbReference type="EC" id="5.4.99.25" evidence="1"/>
<gene>
    <name evidence="6" type="ORF">METZ01_LOCUS105340</name>
</gene>
<evidence type="ECO:0000256" key="1">
    <source>
        <dbReference type="ARBA" id="ARBA00012787"/>
    </source>
</evidence>
<keyword evidence="3" id="KW-0413">Isomerase</keyword>
<dbReference type="InterPro" id="IPR014780">
    <property type="entry name" value="tRNA_psdUridine_synth_TruB"/>
</dbReference>
<feature type="non-terminal residue" evidence="6">
    <location>
        <position position="1"/>
    </location>
</feature>
<evidence type="ECO:0000256" key="3">
    <source>
        <dbReference type="ARBA" id="ARBA00023235"/>
    </source>
</evidence>
<dbReference type="Pfam" id="PF16198">
    <property type="entry name" value="TruB_C_2"/>
    <property type="match status" value="1"/>
</dbReference>
<dbReference type="InterPro" id="IPR002501">
    <property type="entry name" value="PsdUridine_synth_N"/>
</dbReference>
<dbReference type="InterPro" id="IPR036974">
    <property type="entry name" value="PUA_sf"/>
</dbReference>
<dbReference type="Pfam" id="PF01509">
    <property type="entry name" value="TruB_N"/>
    <property type="match status" value="1"/>
</dbReference>
<evidence type="ECO:0000256" key="2">
    <source>
        <dbReference type="ARBA" id="ARBA00022694"/>
    </source>
</evidence>
<dbReference type="AlphaFoldDB" id="A0A381WJ10"/>
<dbReference type="InterPro" id="IPR032819">
    <property type="entry name" value="TruB_C"/>
</dbReference>
<dbReference type="SUPFAM" id="SSF55120">
    <property type="entry name" value="Pseudouridine synthase"/>
    <property type="match status" value="1"/>
</dbReference>
<evidence type="ECO:0000313" key="6">
    <source>
        <dbReference type="EMBL" id="SVA52486.1"/>
    </source>
</evidence>
<dbReference type="InterPro" id="IPR020103">
    <property type="entry name" value="PsdUridine_synth_cat_dom_sf"/>
</dbReference>
<sequence length="215" mass="24299">VTNDQIKEVFQRFTGKQKQVPPMYSAKKNNGIPLYKLARNGITIERKPVSVHFFSIEFVSRRKNRVNFKVHCSTGTYIRTLCHDIGQEFGCGAHMSGLVRSRVGIFDLESSIKLDALKEATVSKPDVFFSVEKVLAFLPEIRIKDEFVKQIINGRALPKSALKALPIKFEPGMSLRVLNGSDTILAIVEPLVNQDQFDQMESCEIAFKLQRVLVN</sequence>
<dbReference type="GO" id="GO:0003723">
    <property type="term" value="F:RNA binding"/>
    <property type="evidence" value="ECO:0007669"/>
    <property type="project" value="InterPro"/>
</dbReference>
<name>A0A381WJ10_9ZZZZ</name>
<dbReference type="Gene3D" id="3.30.2350.10">
    <property type="entry name" value="Pseudouridine synthase"/>
    <property type="match status" value="1"/>
</dbReference>
<dbReference type="GO" id="GO:0006400">
    <property type="term" value="P:tRNA modification"/>
    <property type="evidence" value="ECO:0007669"/>
    <property type="project" value="TreeGrafter"/>
</dbReference>
<dbReference type="PANTHER" id="PTHR13767:SF2">
    <property type="entry name" value="PSEUDOURIDYLATE SYNTHASE TRUB1"/>
    <property type="match status" value="1"/>
</dbReference>
<dbReference type="PANTHER" id="PTHR13767">
    <property type="entry name" value="TRNA-PSEUDOURIDINE SYNTHASE"/>
    <property type="match status" value="1"/>
</dbReference>
<feature type="domain" description="tRNA pseudouridylate synthase B C-terminal" evidence="5">
    <location>
        <begin position="79"/>
        <end position="122"/>
    </location>
</feature>
<organism evidence="6">
    <name type="scientific">marine metagenome</name>
    <dbReference type="NCBI Taxonomy" id="408172"/>
    <lineage>
        <taxon>unclassified sequences</taxon>
        <taxon>metagenomes</taxon>
        <taxon>ecological metagenomes</taxon>
    </lineage>
</organism>
<dbReference type="Gene3D" id="2.30.130.10">
    <property type="entry name" value="PUA domain"/>
    <property type="match status" value="1"/>
</dbReference>